<reference evidence="2 7" key="3">
    <citation type="journal article" date="2020" name="Cell Host Microbe">
        <title>Functional and Genomic Variation between Human-Derived Isolates of Lachnospiraceae Reveals Inter- and Intra-Species Diversity.</title>
        <authorList>
            <person name="Sorbara M.T."/>
            <person name="Littmann E.R."/>
            <person name="Fontana E."/>
            <person name="Moody T.U."/>
            <person name="Kohout C.E."/>
            <person name="Gjonbalaj M."/>
            <person name="Eaton V."/>
            <person name="Seok R."/>
            <person name="Leiner I.M."/>
            <person name="Pamer E.G."/>
        </authorList>
    </citation>
    <scope>NUCLEOTIDE SEQUENCE [LARGE SCALE GENOMIC DNA]</scope>
    <source>
        <strain evidence="2 7">MSK.2.26</strain>
    </source>
</reference>
<evidence type="ECO:0000256" key="1">
    <source>
        <dbReference type="SAM" id="SignalP"/>
    </source>
</evidence>
<evidence type="ECO:0000313" key="7">
    <source>
        <dbReference type="Proteomes" id="UP000719916"/>
    </source>
</evidence>
<evidence type="ECO:0000313" key="5">
    <source>
        <dbReference type="Proteomes" id="UP000182121"/>
    </source>
</evidence>
<reference evidence="3 6" key="2">
    <citation type="submission" date="2019-11" db="EMBL/GenBank/DDBJ databases">
        <title>FDA dAtabase for Regulatory Grade micrObial Sequences (FDA-ARGOS): Supporting development and validation of Infectious Disease Dx tests.</title>
        <authorList>
            <person name="Turner S."/>
            <person name="Byrd R."/>
            <person name="Tallon L."/>
            <person name="Sadzewicz L."/>
            <person name="Vavikolanu K."/>
            <person name="Mehta A."/>
            <person name="Aluvathingal J."/>
            <person name="Nadendla S."/>
            <person name="Myers T."/>
            <person name="Yan Y."/>
            <person name="Sichtig H."/>
        </authorList>
    </citation>
    <scope>NUCLEOTIDE SEQUENCE [LARGE SCALE GENOMIC DNA]</scope>
    <source>
        <strain evidence="3 6">FDAARGOS_739</strain>
    </source>
</reference>
<accession>A0A1I0JSN5</accession>
<reference evidence="4 5" key="1">
    <citation type="submission" date="2016-10" db="EMBL/GenBank/DDBJ databases">
        <authorList>
            <person name="Varghese N."/>
            <person name="Submissions S."/>
        </authorList>
    </citation>
    <scope>NUCLEOTIDE SEQUENCE [LARGE SCALE GENOMIC DNA]</scope>
    <source>
        <strain evidence="4 5">NLAE-zl-C196</strain>
    </source>
</reference>
<dbReference type="Proteomes" id="UP000182121">
    <property type="component" value="Unassembled WGS sequence"/>
</dbReference>
<dbReference type="EMBL" id="FOIO01000065">
    <property type="protein sequence ID" value="SEU12937.1"/>
    <property type="molecule type" value="Genomic_DNA"/>
</dbReference>
<dbReference type="GeneID" id="57962272"/>
<dbReference type="Proteomes" id="UP000719916">
    <property type="component" value="Unassembled WGS sequence"/>
</dbReference>
<reference evidence="2" key="4">
    <citation type="submission" date="2020-02" db="EMBL/GenBank/DDBJ databases">
        <authorList>
            <person name="Littmann E."/>
            <person name="Sorbara M."/>
        </authorList>
    </citation>
    <scope>NUCLEOTIDE SEQUENCE</scope>
    <source>
        <strain evidence="2">MSK.2.26</strain>
    </source>
</reference>
<proteinExistence type="predicted"/>
<protein>
    <submittedName>
        <fullName evidence="4">Uncharacterized protein</fullName>
    </submittedName>
</protein>
<evidence type="ECO:0000313" key="3">
    <source>
        <dbReference type="EMBL" id="QIX91548.1"/>
    </source>
</evidence>
<evidence type="ECO:0000313" key="4">
    <source>
        <dbReference type="EMBL" id="SEU12937.1"/>
    </source>
</evidence>
<gene>
    <name evidence="3" type="ORF">FOC47_13970</name>
    <name evidence="2" type="ORF">G5B26_16715</name>
    <name evidence="4" type="ORF">SAMN05216521_10658</name>
</gene>
<dbReference type="Proteomes" id="UP000501069">
    <property type="component" value="Chromosome"/>
</dbReference>
<dbReference type="EMBL" id="CP050964">
    <property type="protein sequence ID" value="QIX91548.1"/>
    <property type="molecule type" value="Genomic_DNA"/>
</dbReference>
<dbReference type="AlphaFoldDB" id="A0A1I0JSN5"/>
<name>A0A1I0JSN5_9FIRM</name>
<sequence length="149" mass="16064">MKSKTFLATGLTAMTLLSAFPTMTVFAESPSDSAFIPSVNMENVSPRYRYIQSATISVHPNKSETIYILDIRGTSAVNSISGTATLYKEDASGNYVKIDSEKLSFQGGTVDYTGHLASSGSGNYKIEFVGTIYTSSGNESVTFRNFGSY</sequence>
<feature type="signal peptide" evidence="1">
    <location>
        <begin position="1"/>
        <end position="27"/>
    </location>
</feature>
<evidence type="ECO:0000313" key="6">
    <source>
        <dbReference type="Proteomes" id="UP000501069"/>
    </source>
</evidence>
<dbReference type="RefSeq" id="WP_002587167.1">
    <property type="nucleotide sequence ID" value="NZ_CABKQO010000003.1"/>
</dbReference>
<keyword evidence="1" id="KW-0732">Signal</keyword>
<organism evidence="4 5">
    <name type="scientific">Enterocloster clostridioformis</name>
    <dbReference type="NCBI Taxonomy" id="1531"/>
    <lineage>
        <taxon>Bacteria</taxon>
        <taxon>Bacillati</taxon>
        <taxon>Bacillota</taxon>
        <taxon>Clostridia</taxon>
        <taxon>Lachnospirales</taxon>
        <taxon>Lachnospiraceae</taxon>
        <taxon>Enterocloster</taxon>
    </lineage>
</organism>
<dbReference type="EMBL" id="JAAISW010000031">
    <property type="protein sequence ID" value="NSJ45194.1"/>
    <property type="molecule type" value="Genomic_DNA"/>
</dbReference>
<feature type="chain" id="PRO_5044372634" evidence="1">
    <location>
        <begin position="28"/>
        <end position="149"/>
    </location>
</feature>
<evidence type="ECO:0000313" key="2">
    <source>
        <dbReference type="EMBL" id="NSJ45194.1"/>
    </source>
</evidence>